<name>A0ACC2VE42_9TREE</name>
<proteinExistence type="predicted"/>
<keyword evidence="2" id="KW-1185">Reference proteome</keyword>
<dbReference type="Proteomes" id="UP001241377">
    <property type="component" value="Unassembled WGS sequence"/>
</dbReference>
<evidence type="ECO:0000313" key="2">
    <source>
        <dbReference type="Proteomes" id="UP001241377"/>
    </source>
</evidence>
<reference evidence="1" key="1">
    <citation type="submission" date="2023-04" db="EMBL/GenBank/DDBJ databases">
        <title>Draft Genome sequencing of Naganishia species isolated from polar environments using Oxford Nanopore Technology.</title>
        <authorList>
            <person name="Leo P."/>
            <person name="Venkateswaran K."/>
        </authorList>
    </citation>
    <scope>NUCLEOTIDE SEQUENCE</scope>
    <source>
        <strain evidence="1">MNA-CCFEE 5261</strain>
    </source>
</reference>
<gene>
    <name evidence="1" type="ORF">QFC19_006821</name>
</gene>
<dbReference type="EMBL" id="JASBWR010000087">
    <property type="protein sequence ID" value="KAJ9097353.1"/>
    <property type="molecule type" value="Genomic_DNA"/>
</dbReference>
<protein>
    <submittedName>
        <fullName evidence="1">Uncharacterized protein</fullName>
    </submittedName>
</protein>
<organism evidence="1 2">
    <name type="scientific">Naganishia cerealis</name>
    <dbReference type="NCBI Taxonomy" id="610337"/>
    <lineage>
        <taxon>Eukaryota</taxon>
        <taxon>Fungi</taxon>
        <taxon>Dikarya</taxon>
        <taxon>Basidiomycota</taxon>
        <taxon>Agaricomycotina</taxon>
        <taxon>Tremellomycetes</taxon>
        <taxon>Filobasidiales</taxon>
        <taxon>Filobasidiaceae</taxon>
        <taxon>Naganishia</taxon>
    </lineage>
</organism>
<comment type="caution">
    <text evidence="1">The sequence shown here is derived from an EMBL/GenBank/DDBJ whole genome shotgun (WGS) entry which is preliminary data.</text>
</comment>
<evidence type="ECO:0000313" key="1">
    <source>
        <dbReference type="EMBL" id="KAJ9097353.1"/>
    </source>
</evidence>
<accession>A0ACC2VE42</accession>
<sequence length="274" mass="28919">MLTNLPTVYLRLPTPLDIVTFNGLSIDATVADLALPVSSLSFDDCTLSSKSAGRLHSTQLLSSLVNAHAPHHPIQLELQPRLRGGKGGFGSQLRAAGGRMSSKKGKEENNDSCRDLSGRRLSTVKEAKKMAEYVESKEKSKKAVLEAQKAKLQALEKQLGIHDSSTSASGISAASSSKLSDPASSAPDASSSTSATKQADVDVAKIAQKRHRFDDTQYLETSREINDSVRNAVTAGLLKKRKKAKVESTPLASAAKVAEKAPVPGVASTVSANA</sequence>